<proteinExistence type="predicted"/>
<reference evidence="1 4" key="2">
    <citation type="submission" date="2022-05" db="EMBL/GenBank/DDBJ databases">
        <title>Genome Sequencing of Bee-Associated Microbes.</title>
        <authorList>
            <person name="Dunlap C."/>
        </authorList>
    </citation>
    <scope>NUCLEOTIDE SEQUENCE [LARGE SCALE GENOMIC DNA]</scope>
    <source>
        <strain evidence="1 4">NRRL B-23120</strain>
    </source>
</reference>
<evidence type="ECO:0000313" key="1">
    <source>
        <dbReference type="EMBL" id="MCY9594534.1"/>
    </source>
</evidence>
<dbReference type="Proteomes" id="UP000288943">
    <property type="component" value="Chromosome"/>
</dbReference>
<dbReference type="EMBL" id="JAMDMJ010000002">
    <property type="protein sequence ID" value="MCY9594534.1"/>
    <property type="molecule type" value="Genomic_DNA"/>
</dbReference>
<keyword evidence="4" id="KW-1185">Reference proteome</keyword>
<dbReference type="GeneID" id="95373861"/>
<dbReference type="AlphaFoldDB" id="A0A410WR43"/>
<organism evidence="2 3">
    <name type="scientific">Paenibacillus chitinolyticus</name>
    <dbReference type="NCBI Taxonomy" id="79263"/>
    <lineage>
        <taxon>Bacteria</taxon>
        <taxon>Bacillati</taxon>
        <taxon>Bacillota</taxon>
        <taxon>Bacilli</taxon>
        <taxon>Bacillales</taxon>
        <taxon>Paenibacillaceae</taxon>
        <taxon>Paenibacillus</taxon>
    </lineage>
</organism>
<gene>
    <name evidence="1" type="ORF">M5X16_01950</name>
    <name evidence="2" type="ORF">PC41400_03390</name>
</gene>
<accession>A0A410WR43</accession>
<dbReference type="OrthoDB" id="63962at2"/>
<dbReference type="EMBL" id="CP026520">
    <property type="protein sequence ID" value="QAV16780.1"/>
    <property type="molecule type" value="Genomic_DNA"/>
</dbReference>
<name>A0A410WR43_9BACL</name>
<evidence type="ECO:0000313" key="2">
    <source>
        <dbReference type="EMBL" id="QAV16780.1"/>
    </source>
</evidence>
<reference evidence="2 3" key="1">
    <citation type="submission" date="2018-01" db="EMBL/GenBank/DDBJ databases">
        <title>The whole genome sequencing and assembly of Paenibacillus chitinolyticus KCCM 41400 strain.</title>
        <authorList>
            <person name="Kim J.-Y."/>
            <person name="Park M.-K."/>
            <person name="Lee Y.-J."/>
            <person name="Yi H."/>
            <person name="Bahn Y.-S."/>
            <person name="Kim J.F."/>
            <person name="Lee D.-W."/>
        </authorList>
    </citation>
    <scope>NUCLEOTIDE SEQUENCE [LARGE SCALE GENOMIC DNA]</scope>
    <source>
        <strain evidence="2 3">KCCM 41400</strain>
    </source>
</reference>
<dbReference type="Proteomes" id="UP001527202">
    <property type="component" value="Unassembled WGS sequence"/>
</dbReference>
<dbReference type="RefSeq" id="WP_042232356.1">
    <property type="nucleotide sequence ID" value="NZ_CP026520.1"/>
</dbReference>
<evidence type="ECO:0000313" key="4">
    <source>
        <dbReference type="Proteomes" id="UP001527202"/>
    </source>
</evidence>
<dbReference type="InterPro" id="IPR027056">
    <property type="entry name" value="Gluconate_2DH_su3"/>
</dbReference>
<dbReference type="Pfam" id="PF13618">
    <property type="entry name" value="Gluconate_2-dh3"/>
    <property type="match status" value="1"/>
</dbReference>
<evidence type="ECO:0000313" key="3">
    <source>
        <dbReference type="Proteomes" id="UP000288943"/>
    </source>
</evidence>
<dbReference type="KEGG" id="pchi:PC41400_03390"/>
<sequence length="198" mass="23117">MRKMLKYPSFDVMKEQNHWDPHTRSIVSSRMRRRREYRLLTRLEAEQLRSVCSLLVDDDRSEILTYVLEHIDDTLCGQKEEGQRGPDTPPQSELIRKGLEALETMSHGFHARPFQQLSPAEQKELLTNVAEVRLSLRGDWPAAVQKAFFIRLLTLTVEAYYSHPQIWSEIGYAGPAYPRGYIRADRGHLDPWEAKPER</sequence>
<protein>
    <submittedName>
        <fullName evidence="1">Gluconate 2-dehydrogenase subunit 3 family protein</fullName>
    </submittedName>
</protein>